<feature type="region of interest" description="Disordered" evidence="8">
    <location>
        <begin position="1"/>
        <end position="35"/>
    </location>
</feature>
<evidence type="ECO:0000256" key="6">
    <source>
        <dbReference type="ARBA" id="ARBA00022989"/>
    </source>
</evidence>
<dbReference type="PANTHER" id="PTHR35091">
    <property type="entry name" value="FLAGELLAR PROTEIN FLIL"/>
    <property type="match status" value="1"/>
</dbReference>
<evidence type="ECO:0000256" key="3">
    <source>
        <dbReference type="ARBA" id="ARBA00022500"/>
    </source>
</evidence>
<evidence type="ECO:0000256" key="7">
    <source>
        <dbReference type="ARBA" id="ARBA00023136"/>
    </source>
</evidence>
<dbReference type="GO" id="GO:0009425">
    <property type="term" value="C:bacterial-type flagellum basal body"/>
    <property type="evidence" value="ECO:0007669"/>
    <property type="project" value="InterPro"/>
</dbReference>
<feature type="transmembrane region" description="Helical" evidence="9">
    <location>
        <begin position="43"/>
        <end position="62"/>
    </location>
</feature>
<protein>
    <submittedName>
        <fullName evidence="10">Flagellar basal body-associated protein FliL</fullName>
    </submittedName>
</protein>
<evidence type="ECO:0000256" key="8">
    <source>
        <dbReference type="SAM" id="MobiDB-lite"/>
    </source>
</evidence>
<gene>
    <name evidence="10" type="ORF">GALL_386580</name>
</gene>
<evidence type="ECO:0000313" key="10">
    <source>
        <dbReference type="EMBL" id="OIQ79596.1"/>
    </source>
</evidence>
<evidence type="ECO:0000256" key="4">
    <source>
        <dbReference type="ARBA" id="ARBA00022692"/>
    </source>
</evidence>
<keyword evidence="7 9" id="KW-0472">Membrane</keyword>
<comment type="subcellular location">
    <subcellularLocation>
        <location evidence="1">Cell membrane</location>
        <topology evidence="1">Single-pass membrane protein</topology>
    </subcellularLocation>
</comment>
<dbReference type="GO" id="GO:0006935">
    <property type="term" value="P:chemotaxis"/>
    <property type="evidence" value="ECO:0007669"/>
    <property type="project" value="UniProtKB-KW"/>
</dbReference>
<evidence type="ECO:0000256" key="9">
    <source>
        <dbReference type="SAM" id="Phobius"/>
    </source>
</evidence>
<keyword evidence="5" id="KW-0283">Flagellar rotation</keyword>
<keyword evidence="6 9" id="KW-1133">Transmembrane helix</keyword>
<dbReference type="PANTHER" id="PTHR35091:SF2">
    <property type="entry name" value="FLAGELLAR PROTEIN FLIL"/>
    <property type="match status" value="1"/>
</dbReference>
<accession>A0A1J5QHX2</accession>
<keyword evidence="4 9" id="KW-0812">Transmembrane</keyword>
<dbReference type="Pfam" id="PF03748">
    <property type="entry name" value="FliL"/>
    <property type="match status" value="1"/>
</dbReference>
<keyword evidence="10" id="KW-0969">Cilium</keyword>
<comment type="caution">
    <text evidence="10">The sequence shown here is derived from an EMBL/GenBank/DDBJ whole genome shotgun (WGS) entry which is preliminary data.</text>
</comment>
<dbReference type="GO" id="GO:0071978">
    <property type="term" value="P:bacterial-type flagellum-dependent swarming motility"/>
    <property type="evidence" value="ECO:0007669"/>
    <property type="project" value="TreeGrafter"/>
</dbReference>
<keyword evidence="3" id="KW-0145">Chemotaxis</keyword>
<keyword evidence="10" id="KW-0966">Cell projection</keyword>
<dbReference type="EMBL" id="MLJW01001188">
    <property type="protein sequence ID" value="OIQ79596.1"/>
    <property type="molecule type" value="Genomic_DNA"/>
</dbReference>
<dbReference type="InterPro" id="IPR005503">
    <property type="entry name" value="FliL"/>
</dbReference>
<dbReference type="AlphaFoldDB" id="A0A1J5QHX2"/>
<proteinExistence type="predicted"/>
<organism evidence="10">
    <name type="scientific">mine drainage metagenome</name>
    <dbReference type="NCBI Taxonomy" id="410659"/>
    <lineage>
        <taxon>unclassified sequences</taxon>
        <taxon>metagenomes</taxon>
        <taxon>ecological metagenomes</taxon>
    </lineage>
</organism>
<evidence type="ECO:0000256" key="1">
    <source>
        <dbReference type="ARBA" id="ARBA00004162"/>
    </source>
</evidence>
<sequence>MATVEKRVIASSVRAQRPGGGGAAPAADPGKDAAKKKKPKKKLLIIAVALVLVIAGAAYYFLVMHKASGAAAAPPPPVPGSVAKVSSVSLNLAGGHYLRLGLGLQLTVTADAKTFDTSKAADLAISLYSERTVDEVTVAASRDTLKAQLLAAIEKAYPKEVMGLYFTDYVTQ</sequence>
<evidence type="ECO:0000256" key="2">
    <source>
        <dbReference type="ARBA" id="ARBA00022475"/>
    </source>
</evidence>
<dbReference type="GO" id="GO:0005886">
    <property type="term" value="C:plasma membrane"/>
    <property type="evidence" value="ECO:0007669"/>
    <property type="project" value="UniProtKB-SubCell"/>
</dbReference>
<keyword evidence="2" id="KW-1003">Cell membrane</keyword>
<keyword evidence="10" id="KW-0282">Flagellum</keyword>
<evidence type="ECO:0000256" key="5">
    <source>
        <dbReference type="ARBA" id="ARBA00022779"/>
    </source>
</evidence>
<reference evidence="10" key="1">
    <citation type="submission" date="2016-10" db="EMBL/GenBank/DDBJ databases">
        <title>Sequence of Gallionella enrichment culture.</title>
        <authorList>
            <person name="Poehlein A."/>
            <person name="Muehling M."/>
            <person name="Daniel R."/>
        </authorList>
    </citation>
    <scope>NUCLEOTIDE SEQUENCE</scope>
</reference>
<name>A0A1J5QHX2_9ZZZZ</name>